<dbReference type="Gene3D" id="2.20.28.10">
    <property type="match status" value="1"/>
</dbReference>
<dbReference type="InterPro" id="IPR039512">
    <property type="entry name" value="RCHY1_zinc-ribbon"/>
</dbReference>
<dbReference type="EMBL" id="MCGE01000033">
    <property type="protein sequence ID" value="ORZ07856.1"/>
    <property type="molecule type" value="Genomic_DNA"/>
</dbReference>
<reference evidence="9 10" key="1">
    <citation type="submission" date="2016-07" db="EMBL/GenBank/DDBJ databases">
        <title>Pervasive Adenine N6-methylation of Active Genes in Fungi.</title>
        <authorList>
            <consortium name="DOE Joint Genome Institute"/>
            <person name="Mondo S.J."/>
            <person name="Dannebaum R.O."/>
            <person name="Kuo R.C."/>
            <person name="Labutti K."/>
            <person name="Haridas S."/>
            <person name="Kuo A."/>
            <person name="Salamov A."/>
            <person name="Ahrendt S.R."/>
            <person name="Lipzen A."/>
            <person name="Sullivan W."/>
            <person name="Andreopoulos W.B."/>
            <person name="Clum A."/>
            <person name="Lindquist E."/>
            <person name="Daum C."/>
            <person name="Ramamoorthy G.K."/>
            <person name="Gryganskyi A."/>
            <person name="Culley D."/>
            <person name="Magnuson J.K."/>
            <person name="James T.Y."/>
            <person name="O'Malley M.A."/>
            <person name="Stajich J.E."/>
            <person name="Spatafora J.W."/>
            <person name="Visel A."/>
            <person name="Grigoriev I.V."/>
        </authorList>
    </citation>
    <scope>NUCLEOTIDE SEQUENCE [LARGE SCALE GENOMIC DNA]</scope>
    <source>
        <strain evidence="9 10">NRRL 1336</strain>
    </source>
</reference>
<protein>
    <submittedName>
        <fullName evidence="9">Zinc-ribbon-domain-containing protein</fullName>
    </submittedName>
</protein>
<keyword evidence="2 4" id="KW-0863">Zinc-finger</keyword>
<dbReference type="CDD" id="cd16464">
    <property type="entry name" value="RING-H2_Pirh2-like"/>
    <property type="match status" value="1"/>
</dbReference>
<dbReference type="OrthoDB" id="411372at2759"/>
<evidence type="ECO:0000256" key="1">
    <source>
        <dbReference type="ARBA" id="ARBA00022723"/>
    </source>
</evidence>
<dbReference type="InterPro" id="IPR001841">
    <property type="entry name" value="Znf_RING"/>
</dbReference>
<dbReference type="InterPro" id="IPR037274">
    <property type="entry name" value="Znf_CHY_sf"/>
</dbReference>
<dbReference type="PANTHER" id="PTHR21319">
    <property type="entry name" value="RING FINGER AND CHY ZINC FINGER DOMAIN-CONTAINING PROTEIN 1"/>
    <property type="match status" value="1"/>
</dbReference>
<dbReference type="PANTHER" id="PTHR21319:SF0">
    <property type="entry name" value="AND RING FINGER DOMAIN PROTEIN, PUTATIVE (AFU_ORTHOLOGUE AFUA_1G08900)-RELATED"/>
    <property type="match status" value="1"/>
</dbReference>
<dbReference type="InterPro" id="IPR037275">
    <property type="entry name" value="Znf_CTCHY_sf"/>
</dbReference>
<name>A0A1X2I2A6_9FUNG</name>
<gene>
    <name evidence="9" type="ORF">BCR42DRAFT_148954</name>
</gene>
<evidence type="ECO:0000256" key="5">
    <source>
        <dbReference type="SAM" id="MobiDB-lite"/>
    </source>
</evidence>
<feature type="domain" description="CHY-type" evidence="7">
    <location>
        <begin position="41"/>
        <end position="108"/>
    </location>
</feature>
<sequence length="376" mass="42037">MWQGNRSSPTHQTSSTTSTSSPSQALHPVVSEGTGISYHDEEKGILGCPHYQRKCKLQAYCCKQIYSCRFCHDEASDHAIVRSDTKTMYCMLCQTLQPAAQYCGGCQEQVAHYFCSKCKLWDDDPAKSIYHCDDCGICRQGQGLGKDFFHCDKCNICMSISMQDKHRCIERNLESDCPICGEYMFTSTTTVIFMPCGHCIHKNCYTEYIQTSYQCPTCLKSLGDMSEYFARLDRELERQSMPAEYAKYISHVFCNDCELRSPAKYHFFYHKCAHCSSYNTTVLRTENTDTDDPSSLPTATTASSMATDTTTTTASSTTTTTTTDAHERSLGSMPGQYVSEDQPPRSSSAANGNSTSLPNQDNHGDDNVTTPSRRSE</sequence>
<feature type="domain" description="CTCHY-type" evidence="8">
    <location>
        <begin position="110"/>
        <end position="176"/>
    </location>
</feature>
<dbReference type="GO" id="GO:0005634">
    <property type="term" value="C:nucleus"/>
    <property type="evidence" value="ECO:0007669"/>
    <property type="project" value="TreeGrafter"/>
</dbReference>
<dbReference type="Proteomes" id="UP000193560">
    <property type="component" value="Unassembled WGS sequence"/>
</dbReference>
<dbReference type="GO" id="GO:0008270">
    <property type="term" value="F:zinc ion binding"/>
    <property type="evidence" value="ECO:0007669"/>
    <property type="project" value="UniProtKB-KW"/>
</dbReference>
<dbReference type="PROSITE" id="PS51266">
    <property type="entry name" value="ZF_CHY"/>
    <property type="match status" value="1"/>
</dbReference>
<feature type="region of interest" description="Disordered" evidence="5">
    <location>
        <begin position="286"/>
        <end position="376"/>
    </location>
</feature>
<dbReference type="SUPFAM" id="SSF57850">
    <property type="entry name" value="RING/U-box"/>
    <property type="match status" value="1"/>
</dbReference>
<dbReference type="Pfam" id="PF05495">
    <property type="entry name" value="zf-CHY"/>
    <property type="match status" value="1"/>
</dbReference>
<dbReference type="SMART" id="SM00184">
    <property type="entry name" value="RING"/>
    <property type="match status" value="1"/>
</dbReference>
<keyword evidence="1" id="KW-0479">Metal-binding</keyword>
<keyword evidence="10" id="KW-1185">Reference proteome</keyword>
<dbReference type="GO" id="GO:0006511">
    <property type="term" value="P:ubiquitin-dependent protein catabolic process"/>
    <property type="evidence" value="ECO:0007669"/>
    <property type="project" value="TreeGrafter"/>
</dbReference>
<dbReference type="STRING" id="90262.A0A1X2I2A6"/>
<evidence type="ECO:0000259" key="6">
    <source>
        <dbReference type="PROSITE" id="PS50089"/>
    </source>
</evidence>
<evidence type="ECO:0000259" key="8">
    <source>
        <dbReference type="PROSITE" id="PS51270"/>
    </source>
</evidence>
<evidence type="ECO:0000259" key="7">
    <source>
        <dbReference type="PROSITE" id="PS51266"/>
    </source>
</evidence>
<dbReference type="Gene3D" id="3.30.40.10">
    <property type="entry name" value="Zinc/RING finger domain, C3HC4 (zinc finger)"/>
    <property type="match status" value="1"/>
</dbReference>
<proteinExistence type="predicted"/>
<feature type="region of interest" description="Disordered" evidence="5">
    <location>
        <begin position="1"/>
        <end position="26"/>
    </location>
</feature>
<feature type="compositionally biased region" description="Polar residues" evidence="5">
    <location>
        <begin position="344"/>
        <end position="376"/>
    </location>
</feature>
<accession>A0A1X2I2A6</accession>
<dbReference type="SUPFAM" id="SSF161245">
    <property type="entry name" value="Zinc hairpin stack"/>
    <property type="match status" value="1"/>
</dbReference>
<evidence type="ECO:0000313" key="9">
    <source>
        <dbReference type="EMBL" id="ORZ07856.1"/>
    </source>
</evidence>
<dbReference type="InterPro" id="IPR017921">
    <property type="entry name" value="Znf_CTCHY"/>
</dbReference>
<evidence type="ECO:0000313" key="10">
    <source>
        <dbReference type="Proteomes" id="UP000193560"/>
    </source>
</evidence>
<comment type="caution">
    <text evidence="9">The sequence shown here is derived from an EMBL/GenBank/DDBJ whole genome shotgun (WGS) entry which is preliminary data.</text>
</comment>
<dbReference type="AlphaFoldDB" id="A0A1X2I2A6"/>
<feature type="compositionally biased region" description="Low complexity" evidence="5">
    <location>
        <begin position="298"/>
        <end position="323"/>
    </location>
</feature>
<evidence type="ECO:0000256" key="4">
    <source>
        <dbReference type="PROSITE-ProRule" id="PRU00601"/>
    </source>
</evidence>
<evidence type="ECO:0000256" key="3">
    <source>
        <dbReference type="ARBA" id="ARBA00022833"/>
    </source>
</evidence>
<dbReference type="InterPro" id="IPR008913">
    <property type="entry name" value="Znf_CHY"/>
</dbReference>
<feature type="domain" description="RING-type" evidence="6">
    <location>
        <begin position="177"/>
        <end position="218"/>
    </location>
</feature>
<dbReference type="PROSITE" id="PS50089">
    <property type="entry name" value="ZF_RING_2"/>
    <property type="match status" value="1"/>
</dbReference>
<keyword evidence="3" id="KW-0862">Zinc</keyword>
<evidence type="ECO:0000256" key="2">
    <source>
        <dbReference type="ARBA" id="ARBA00022771"/>
    </source>
</evidence>
<dbReference type="Pfam" id="PF14599">
    <property type="entry name" value="zinc_ribbon_6"/>
    <property type="match status" value="1"/>
</dbReference>
<dbReference type="SUPFAM" id="SSF161219">
    <property type="entry name" value="CHY zinc finger-like"/>
    <property type="match status" value="1"/>
</dbReference>
<feature type="compositionally biased region" description="Low complexity" evidence="5">
    <location>
        <begin position="7"/>
        <end position="24"/>
    </location>
</feature>
<dbReference type="GO" id="GO:0061630">
    <property type="term" value="F:ubiquitin protein ligase activity"/>
    <property type="evidence" value="ECO:0007669"/>
    <property type="project" value="TreeGrafter"/>
</dbReference>
<dbReference type="PROSITE" id="PS51270">
    <property type="entry name" value="ZF_CTCHY"/>
    <property type="match status" value="1"/>
</dbReference>
<dbReference type="InterPro" id="IPR013083">
    <property type="entry name" value="Znf_RING/FYVE/PHD"/>
</dbReference>
<dbReference type="Pfam" id="PF13639">
    <property type="entry name" value="zf-RING_2"/>
    <property type="match status" value="1"/>
</dbReference>
<organism evidence="9 10">
    <name type="scientific">Absidia repens</name>
    <dbReference type="NCBI Taxonomy" id="90262"/>
    <lineage>
        <taxon>Eukaryota</taxon>
        <taxon>Fungi</taxon>
        <taxon>Fungi incertae sedis</taxon>
        <taxon>Mucoromycota</taxon>
        <taxon>Mucoromycotina</taxon>
        <taxon>Mucoromycetes</taxon>
        <taxon>Mucorales</taxon>
        <taxon>Cunninghamellaceae</taxon>
        <taxon>Absidia</taxon>
    </lineage>
</organism>
<dbReference type="GO" id="GO:0016567">
    <property type="term" value="P:protein ubiquitination"/>
    <property type="evidence" value="ECO:0007669"/>
    <property type="project" value="TreeGrafter"/>
</dbReference>